<dbReference type="InterPro" id="IPR052165">
    <property type="entry name" value="Membrane_assoc_protease"/>
</dbReference>
<evidence type="ECO:0000256" key="5">
    <source>
        <dbReference type="SAM" id="Phobius"/>
    </source>
</evidence>
<dbReference type="InterPro" id="IPR002810">
    <property type="entry name" value="NfeD-like_C"/>
</dbReference>
<dbReference type="GO" id="GO:0005886">
    <property type="term" value="C:plasma membrane"/>
    <property type="evidence" value="ECO:0007669"/>
    <property type="project" value="TreeGrafter"/>
</dbReference>
<evidence type="ECO:0000259" key="6">
    <source>
        <dbReference type="Pfam" id="PF01957"/>
    </source>
</evidence>
<evidence type="ECO:0008006" key="10">
    <source>
        <dbReference type="Google" id="ProtNLM"/>
    </source>
</evidence>
<sequence>MRTILIFLLALIKLSAQEIESIETEVDKSVERSKLLLDLKNKGPEALILHVRLDGDTGQELTGRLGRALERADDEFVDALVLDLHNLETDISRSLLVNQKLLKFAVPIFVYAEGKVSGAANLFLLSGDKIILHDQLELAYSEPKMFNDEEPSLEQKKELRSMRIDAFAKNAKMRNHNVSLAKTLADWRIPFSKAGVEHLGTEGAFKISAQECRLDEQGEVILTKDIVTSFDEFKKGFLGEAEIITFKESSSYLLAKRLMPFLPAIWIAVMIALFMEMNTPGFGVGGSVGSVGLVFCLFLQYQLGTAGALDISLIIIGLALLAVEVVVLPGFGIAGILGIPAFGAGVVMSFIDLEALPENEVIRSSYLVDSSMYAMFNLSVIIIGTFVGTLAVMYYLPKMKLSNSVVLLDEGDNRENTAGENIVPELVQGQISAGVLLHSKGVALTDLRPVGSAKICNVHLDVISHGEMLDMGTKLIVVEVEGSRVVVEQVSE</sequence>
<gene>
    <name evidence="8" type="ORF">LNTAR_20208</name>
</gene>
<feature type="transmembrane region" description="Helical" evidence="5">
    <location>
        <begin position="333"/>
        <end position="351"/>
    </location>
</feature>
<dbReference type="STRING" id="313628.LNTAR_20208"/>
<keyword evidence="9" id="KW-1185">Reference proteome</keyword>
<dbReference type="Gene3D" id="2.40.50.140">
    <property type="entry name" value="Nucleic acid-binding proteins"/>
    <property type="match status" value="1"/>
</dbReference>
<feature type="transmembrane region" description="Helical" evidence="5">
    <location>
        <begin position="307"/>
        <end position="326"/>
    </location>
</feature>
<proteinExistence type="predicted"/>
<dbReference type="InterPro" id="IPR029045">
    <property type="entry name" value="ClpP/crotonase-like_dom_sf"/>
</dbReference>
<dbReference type="OrthoDB" id="9806253at2"/>
<keyword evidence="4 5" id="KW-0472">Membrane</keyword>
<dbReference type="EMBL" id="ABCK01000008">
    <property type="protein sequence ID" value="EDM27566.1"/>
    <property type="molecule type" value="Genomic_DNA"/>
</dbReference>
<dbReference type="SUPFAM" id="SSF52096">
    <property type="entry name" value="ClpP/crotonase"/>
    <property type="match status" value="1"/>
</dbReference>
<evidence type="ECO:0000256" key="4">
    <source>
        <dbReference type="ARBA" id="ARBA00023136"/>
    </source>
</evidence>
<evidence type="ECO:0000256" key="1">
    <source>
        <dbReference type="ARBA" id="ARBA00004141"/>
    </source>
</evidence>
<feature type="domain" description="NfeD-like C-terminal" evidence="6">
    <location>
        <begin position="438"/>
        <end position="488"/>
    </location>
</feature>
<dbReference type="Proteomes" id="UP000004947">
    <property type="component" value="Unassembled WGS sequence"/>
</dbReference>
<evidence type="ECO:0000259" key="7">
    <source>
        <dbReference type="Pfam" id="PF24961"/>
    </source>
</evidence>
<dbReference type="PANTHER" id="PTHR33507:SF3">
    <property type="entry name" value="INNER MEMBRANE PROTEIN YBBJ"/>
    <property type="match status" value="1"/>
</dbReference>
<name>A6DKW4_9BACT</name>
<feature type="transmembrane region" description="Helical" evidence="5">
    <location>
        <begin position="371"/>
        <end position="396"/>
    </location>
</feature>
<feature type="domain" description="NfeD integral membrane" evidence="7">
    <location>
        <begin position="266"/>
        <end position="394"/>
    </location>
</feature>
<dbReference type="AlphaFoldDB" id="A6DKW4"/>
<dbReference type="Pfam" id="PF24961">
    <property type="entry name" value="NfeD_membrane"/>
    <property type="match status" value="1"/>
</dbReference>
<protein>
    <recommendedName>
        <fullName evidence="10">NfeD-like C-terminal domain-containing protein</fullName>
    </recommendedName>
</protein>
<comment type="subcellular location">
    <subcellularLocation>
        <location evidence="1">Membrane</location>
        <topology evidence="1">Multi-pass membrane protein</topology>
    </subcellularLocation>
</comment>
<reference evidence="8 9" key="1">
    <citation type="journal article" date="2010" name="J. Bacteriol.">
        <title>Genome sequence of Lentisphaera araneosa HTCC2155T, the type species of the order Lentisphaerales in the phylum Lentisphaerae.</title>
        <authorList>
            <person name="Thrash J.C."/>
            <person name="Cho J.C."/>
            <person name="Vergin K.L."/>
            <person name="Morris R.M."/>
            <person name="Giovannoni S.J."/>
        </authorList>
    </citation>
    <scope>NUCLEOTIDE SEQUENCE [LARGE SCALE GENOMIC DNA]</scope>
    <source>
        <strain evidence="8 9">HTCC2155</strain>
    </source>
</reference>
<dbReference type="PANTHER" id="PTHR33507">
    <property type="entry name" value="INNER MEMBRANE PROTEIN YBBJ"/>
    <property type="match status" value="1"/>
</dbReference>
<dbReference type="InterPro" id="IPR056739">
    <property type="entry name" value="NfeD_membrane"/>
</dbReference>
<dbReference type="Pfam" id="PF01957">
    <property type="entry name" value="NfeD"/>
    <property type="match status" value="1"/>
</dbReference>
<evidence type="ECO:0000256" key="2">
    <source>
        <dbReference type="ARBA" id="ARBA00022692"/>
    </source>
</evidence>
<dbReference type="RefSeq" id="WP_007278526.1">
    <property type="nucleotide sequence ID" value="NZ_ABCK01000008.1"/>
</dbReference>
<keyword evidence="2 5" id="KW-0812">Transmembrane</keyword>
<feature type="transmembrane region" description="Helical" evidence="5">
    <location>
        <begin position="282"/>
        <end position="301"/>
    </location>
</feature>
<comment type="caution">
    <text evidence="8">The sequence shown here is derived from an EMBL/GenBank/DDBJ whole genome shotgun (WGS) entry which is preliminary data.</text>
</comment>
<evidence type="ECO:0000256" key="3">
    <source>
        <dbReference type="ARBA" id="ARBA00022989"/>
    </source>
</evidence>
<dbReference type="eggNOG" id="COG1030">
    <property type="taxonomic scope" value="Bacteria"/>
</dbReference>
<evidence type="ECO:0000313" key="8">
    <source>
        <dbReference type="EMBL" id="EDM27566.1"/>
    </source>
</evidence>
<dbReference type="InterPro" id="IPR012340">
    <property type="entry name" value="NA-bd_OB-fold"/>
</dbReference>
<accession>A6DKW4</accession>
<keyword evidence="3 5" id="KW-1133">Transmembrane helix</keyword>
<feature type="transmembrane region" description="Helical" evidence="5">
    <location>
        <begin position="258"/>
        <end position="275"/>
    </location>
</feature>
<evidence type="ECO:0000313" key="9">
    <source>
        <dbReference type="Proteomes" id="UP000004947"/>
    </source>
</evidence>
<organism evidence="8 9">
    <name type="scientific">Lentisphaera araneosa HTCC2155</name>
    <dbReference type="NCBI Taxonomy" id="313628"/>
    <lineage>
        <taxon>Bacteria</taxon>
        <taxon>Pseudomonadati</taxon>
        <taxon>Lentisphaerota</taxon>
        <taxon>Lentisphaeria</taxon>
        <taxon>Lentisphaerales</taxon>
        <taxon>Lentisphaeraceae</taxon>
        <taxon>Lentisphaera</taxon>
    </lineage>
</organism>